<dbReference type="InterPro" id="IPR052017">
    <property type="entry name" value="TSUP"/>
</dbReference>
<dbReference type="eggNOG" id="COG0730">
    <property type="taxonomic scope" value="Bacteria"/>
</dbReference>
<feature type="transmembrane region" description="Helical" evidence="8">
    <location>
        <begin position="123"/>
        <end position="142"/>
    </location>
</feature>
<sequence>MAGPWRRFSRQGADAGRLILWPGKGAVVEGLGFWTLAVLASVLVGMSKGGLPVVGILGVPVLSLVISPVVAAGLLLPIYVVSDAFGLWAYRHAFNVRVLAILAPGMTLGVGFGWATASVVPEALVTVLIGVIGAVFALTLLLRRTVPAPREARVVPGLFWGMVTGFTSFVSHAGAPPYQVYVLPLRLEKAVFAGTSTIAFAYVNAVKLIPYYALGQLSVSNLKVAAVLALPAVLAVFAGVWLVRILPEKRFFQLVTWALLAVSLRLIWQGLA</sequence>
<keyword evidence="3" id="KW-0813">Transport</keyword>
<evidence type="ECO:0000256" key="1">
    <source>
        <dbReference type="ARBA" id="ARBA00004651"/>
    </source>
</evidence>
<name>C8S3C1_9RHOB</name>
<dbReference type="GO" id="GO:0005886">
    <property type="term" value="C:plasma membrane"/>
    <property type="evidence" value="ECO:0007669"/>
    <property type="project" value="UniProtKB-SubCell"/>
</dbReference>
<keyword evidence="10" id="KW-1185">Reference proteome</keyword>
<feature type="transmembrane region" description="Helical" evidence="8">
    <location>
        <begin position="224"/>
        <end position="245"/>
    </location>
</feature>
<dbReference type="InterPro" id="IPR002781">
    <property type="entry name" value="TM_pro_TauE-like"/>
</dbReference>
<gene>
    <name evidence="9" type="ORF">Rsw2DRAFT_2549</name>
</gene>
<dbReference type="Proteomes" id="UP000010121">
    <property type="component" value="Unassembled WGS sequence"/>
</dbReference>
<comment type="similarity">
    <text evidence="2 8">Belongs to the 4-toluene sulfonate uptake permease (TSUP) (TC 2.A.102) family.</text>
</comment>
<evidence type="ECO:0000256" key="4">
    <source>
        <dbReference type="ARBA" id="ARBA00022475"/>
    </source>
</evidence>
<keyword evidence="4 8" id="KW-1003">Cell membrane</keyword>
<dbReference type="PANTHER" id="PTHR30269">
    <property type="entry name" value="TRANSMEMBRANE PROTEIN YFCA"/>
    <property type="match status" value="1"/>
</dbReference>
<evidence type="ECO:0000256" key="7">
    <source>
        <dbReference type="ARBA" id="ARBA00023136"/>
    </source>
</evidence>
<dbReference type="STRING" id="371731.Rsw2DRAFT_2549"/>
<feature type="transmembrane region" description="Helical" evidence="8">
    <location>
        <begin position="53"/>
        <end position="82"/>
    </location>
</feature>
<feature type="transmembrane region" description="Helical" evidence="8">
    <location>
        <begin position="26"/>
        <end position="47"/>
    </location>
</feature>
<comment type="caution">
    <text evidence="9">The sequence shown here is derived from an EMBL/GenBank/DDBJ whole genome shotgun (WGS) entry which is preliminary data.</text>
</comment>
<evidence type="ECO:0000313" key="9">
    <source>
        <dbReference type="EMBL" id="EEW24486.1"/>
    </source>
</evidence>
<dbReference type="PANTHER" id="PTHR30269:SF37">
    <property type="entry name" value="MEMBRANE TRANSPORTER PROTEIN"/>
    <property type="match status" value="1"/>
</dbReference>
<feature type="transmembrane region" description="Helical" evidence="8">
    <location>
        <begin position="94"/>
        <end position="117"/>
    </location>
</feature>
<dbReference type="EMBL" id="ACYY01000018">
    <property type="protein sequence ID" value="EEW24486.1"/>
    <property type="molecule type" value="Genomic_DNA"/>
</dbReference>
<accession>C8S3C1</accession>
<dbReference type="Pfam" id="PF01925">
    <property type="entry name" value="TauE"/>
    <property type="match status" value="1"/>
</dbReference>
<evidence type="ECO:0000256" key="3">
    <source>
        <dbReference type="ARBA" id="ARBA00022448"/>
    </source>
</evidence>
<feature type="transmembrane region" description="Helical" evidence="8">
    <location>
        <begin position="251"/>
        <end position="268"/>
    </location>
</feature>
<evidence type="ECO:0000256" key="8">
    <source>
        <dbReference type="RuleBase" id="RU363041"/>
    </source>
</evidence>
<keyword evidence="7 8" id="KW-0472">Membrane</keyword>
<proteinExistence type="inferred from homology"/>
<organism evidence="9 10">
    <name type="scientific">Rhodobacter ferrooxidans</name>
    <dbReference type="NCBI Taxonomy" id="371731"/>
    <lineage>
        <taxon>Bacteria</taxon>
        <taxon>Pseudomonadati</taxon>
        <taxon>Pseudomonadota</taxon>
        <taxon>Alphaproteobacteria</taxon>
        <taxon>Rhodobacterales</taxon>
        <taxon>Rhodobacter group</taxon>
        <taxon>Rhodobacter</taxon>
    </lineage>
</organism>
<feature type="transmembrane region" description="Helical" evidence="8">
    <location>
        <begin position="191"/>
        <end position="212"/>
    </location>
</feature>
<evidence type="ECO:0000256" key="2">
    <source>
        <dbReference type="ARBA" id="ARBA00009142"/>
    </source>
</evidence>
<evidence type="ECO:0000256" key="6">
    <source>
        <dbReference type="ARBA" id="ARBA00022989"/>
    </source>
</evidence>
<protein>
    <recommendedName>
        <fullName evidence="8">Probable membrane transporter protein</fullName>
    </recommendedName>
</protein>
<comment type="subcellular location">
    <subcellularLocation>
        <location evidence="1 8">Cell membrane</location>
        <topology evidence="1 8">Multi-pass membrane protein</topology>
    </subcellularLocation>
</comment>
<keyword evidence="5 8" id="KW-0812">Transmembrane</keyword>
<keyword evidence="6 8" id="KW-1133">Transmembrane helix</keyword>
<feature type="transmembrane region" description="Helical" evidence="8">
    <location>
        <begin position="154"/>
        <end position="171"/>
    </location>
</feature>
<evidence type="ECO:0000313" key="10">
    <source>
        <dbReference type="Proteomes" id="UP000010121"/>
    </source>
</evidence>
<evidence type="ECO:0000256" key="5">
    <source>
        <dbReference type="ARBA" id="ARBA00022692"/>
    </source>
</evidence>
<dbReference type="AlphaFoldDB" id="C8S3C1"/>
<reference evidence="9 10" key="1">
    <citation type="submission" date="2009-08" db="EMBL/GenBank/DDBJ databases">
        <title>The draft genome of Rhodobacter sp. SW2.</title>
        <authorList>
            <consortium name="US DOE Joint Genome Institute (JGI-PGF)"/>
            <person name="Lucas S."/>
            <person name="Copeland A."/>
            <person name="Lapidus A."/>
            <person name="Glavina del Rio T."/>
            <person name="Tice H."/>
            <person name="Bruce D."/>
            <person name="Goodwin L."/>
            <person name="Pitluck S."/>
            <person name="Larimer F."/>
            <person name="Land M.L."/>
            <person name="Hauser L."/>
            <person name="Emerson D."/>
        </authorList>
    </citation>
    <scope>NUCLEOTIDE SEQUENCE [LARGE SCALE GENOMIC DNA]</scope>
    <source>
        <strain evidence="9 10">SW2</strain>
    </source>
</reference>